<proteinExistence type="predicted"/>
<dbReference type="Gene3D" id="2.120.10.80">
    <property type="entry name" value="Kelch-type beta propeller"/>
    <property type="match status" value="1"/>
</dbReference>
<keyword evidence="2" id="KW-1185">Reference proteome</keyword>
<sequence length="157" mass="17793">MPAVPVFDMKRSKWDFMPTTFTPDVHAPDWPYPQLRLINYAAHVVGERLYVFGCNHRDSIVGTDLLMELHIPTRRWRRLSGSEVPHPSSSGPGPRMQCHRWAAMIPKQTHEPSKRPPILWKQTGKTFLFGGTKTRCTQLHGLATAASGFTGWVFRGG</sequence>
<comment type="caution">
    <text evidence="1">The sequence shown here is derived from an EMBL/GenBank/DDBJ whole genome shotgun (WGS) entry which is preliminary data.</text>
</comment>
<dbReference type="SUPFAM" id="SSF117281">
    <property type="entry name" value="Kelch motif"/>
    <property type="match status" value="1"/>
</dbReference>
<dbReference type="EMBL" id="JARKIB010000321">
    <property type="protein sequence ID" value="KAJ7714637.1"/>
    <property type="molecule type" value="Genomic_DNA"/>
</dbReference>
<accession>A0AAD7H8L3</accession>
<gene>
    <name evidence="1" type="ORF">B0H16DRAFT_1899017</name>
</gene>
<dbReference type="AlphaFoldDB" id="A0AAD7H8L3"/>
<dbReference type="InterPro" id="IPR015915">
    <property type="entry name" value="Kelch-typ_b-propeller"/>
</dbReference>
<evidence type="ECO:0000313" key="1">
    <source>
        <dbReference type="EMBL" id="KAJ7714637.1"/>
    </source>
</evidence>
<name>A0AAD7H8L3_9AGAR</name>
<organism evidence="1 2">
    <name type="scientific">Mycena metata</name>
    <dbReference type="NCBI Taxonomy" id="1033252"/>
    <lineage>
        <taxon>Eukaryota</taxon>
        <taxon>Fungi</taxon>
        <taxon>Dikarya</taxon>
        <taxon>Basidiomycota</taxon>
        <taxon>Agaricomycotina</taxon>
        <taxon>Agaricomycetes</taxon>
        <taxon>Agaricomycetidae</taxon>
        <taxon>Agaricales</taxon>
        <taxon>Marasmiineae</taxon>
        <taxon>Mycenaceae</taxon>
        <taxon>Mycena</taxon>
    </lineage>
</organism>
<protein>
    <submittedName>
        <fullName evidence="1">Uncharacterized protein</fullName>
    </submittedName>
</protein>
<dbReference type="Proteomes" id="UP001215598">
    <property type="component" value="Unassembled WGS sequence"/>
</dbReference>
<evidence type="ECO:0000313" key="2">
    <source>
        <dbReference type="Proteomes" id="UP001215598"/>
    </source>
</evidence>
<reference evidence="1" key="1">
    <citation type="submission" date="2023-03" db="EMBL/GenBank/DDBJ databases">
        <title>Massive genome expansion in bonnet fungi (Mycena s.s.) driven by repeated elements and novel gene families across ecological guilds.</title>
        <authorList>
            <consortium name="Lawrence Berkeley National Laboratory"/>
            <person name="Harder C.B."/>
            <person name="Miyauchi S."/>
            <person name="Viragh M."/>
            <person name="Kuo A."/>
            <person name="Thoen E."/>
            <person name="Andreopoulos B."/>
            <person name="Lu D."/>
            <person name="Skrede I."/>
            <person name="Drula E."/>
            <person name="Henrissat B."/>
            <person name="Morin E."/>
            <person name="Kohler A."/>
            <person name="Barry K."/>
            <person name="LaButti K."/>
            <person name="Morin E."/>
            <person name="Salamov A."/>
            <person name="Lipzen A."/>
            <person name="Mereny Z."/>
            <person name="Hegedus B."/>
            <person name="Baldrian P."/>
            <person name="Stursova M."/>
            <person name="Weitz H."/>
            <person name="Taylor A."/>
            <person name="Grigoriev I.V."/>
            <person name="Nagy L.G."/>
            <person name="Martin F."/>
            <person name="Kauserud H."/>
        </authorList>
    </citation>
    <scope>NUCLEOTIDE SEQUENCE</scope>
    <source>
        <strain evidence="1">CBHHK182m</strain>
    </source>
</reference>